<dbReference type="EMBL" id="JABBYC010000003">
    <property type="protein sequence ID" value="MBL0885418.1"/>
    <property type="molecule type" value="Genomic_DNA"/>
</dbReference>
<keyword evidence="2" id="KW-0378">Hydrolase</keyword>
<name>A0ABS1LGZ6_9MICO</name>
<sequence>MRTVESHVSEASLPEPVHVTVGGARIATYVLAPERPSVGDVVFCHGTPWSARVWAQAARHLSGGRRVFLWDMPGYGRSTQEGDVAVDLASQMSRFAELLAHWDLDRPWVVAHDIGGAVALGAHLLHGRDYAGLFLWDVVTLEPWGSPFFRLVSEHADVFTQLPAALHEALVREYIAGAARGRLTADVLDALARPWLGTPGQAAFYRQIAALRPAHTRPVVARLADVRCPVRIGWGERDAWIPVDQATRLRDLLPGSPPVITLDDAGHLAPVESPSLVIGAIDDWLAGSRAPRRR</sequence>
<dbReference type="InterPro" id="IPR029058">
    <property type="entry name" value="AB_hydrolase_fold"/>
</dbReference>
<dbReference type="PANTHER" id="PTHR43689">
    <property type="entry name" value="HYDROLASE"/>
    <property type="match status" value="1"/>
</dbReference>
<proteinExistence type="predicted"/>
<dbReference type="SUPFAM" id="SSF53474">
    <property type="entry name" value="alpha/beta-Hydrolases"/>
    <property type="match status" value="1"/>
</dbReference>
<organism evidence="2 3">
    <name type="scientific">Myceligenerans indicum</name>
    <dbReference type="NCBI Taxonomy" id="2593663"/>
    <lineage>
        <taxon>Bacteria</taxon>
        <taxon>Bacillati</taxon>
        <taxon>Actinomycetota</taxon>
        <taxon>Actinomycetes</taxon>
        <taxon>Micrococcales</taxon>
        <taxon>Promicromonosporaceae</taxon>
        <taxon>Myceligenerans</taxon>
    </lineage>
</organism>
<dbReference type="InterPro" id="IPR000073">
    <property type="entry name" value="AB_hydrolase_1"/>
</dbReference>
<dbReference type="PRINTS" id="PR00111">
    <property type="entry name" value="ABHYDROLASE"/>
</dbReference>
<reference evidence="2 3" key="1">
    <citation type="journal article" date="2021" name="Arch. Microbiol.">
        <title>Myceligenerans indicum sp. nov., an actinobacterium isolated from mangrove sediment of Sundarbans, India.</title>
        <authorList>
            <person name="Asha K."/>
            <person name="Bhadury P."/>
        </authorList>
    </citation>
    <scope>NUCLEOTIDE SEQUENCE [LARGE SCALE GENOMIC DNA]</scope>
    <source>
        <strain evidence="2 3">I2</strain>
    </source>
</reference>
<feature type="domain" description="AB hydrolase-1" evidence="1">
    <location>
        <begin position="41"/>
        <end position="277"/>
    </location>
</feature>
<gene>
    <name evidence="2" type="ORF">HGK34_03835</name>
</gene>
<evidence type="ECO:0000313" key="3">
    <source>
        <dbReference type="Proteomes" id="UP000675409"/>
    </source>
</evidence>
<dbReference type="Proteomes" id="UP000675409">
    <property type="component" value="Unassembled WGS sequence"/>
</dbReference>
<accession>A0ABS1LGZ6</accession>
<evidence type="ECO:0000313" key="2">
    <source>
        <dbReference type="EMBL" id="MBL0885418.1"/>
    </source>
</evidence>
<protein>
    <submittedName>
        <fullName evidence="2">Alpha/beta hydrolase</fullName>
    </submittedName>
</protein>
<comment type="caution">
    <text evidence="2">The sequence shown here is derived from an EMBL/GenBank/DDBJ whole genome shotgun (WGS) entry which is preliminary data.</text>
</comment>
<dbReference type="Gene3D" id="3.40.50.1820">
    <property type="entry name" value="alpha/beta hydrolase"/>
    <property type="match status" value="1"/>
</dbReference>
<dbReference type="RefSeq" id="WP_201845242.1">
    <property type="nucleotide sequence ID" value="NZ_JABBYC010000003.1"/>
</dbReference>
<keyword evidence="3" id="KW-1185">Reference proteome</keyword>
<dbReference type="GO" id="GO:0016787">
    <property type="term" value="F:hydrolase activity"/>
    <property type="evidence" value="ECO:0007669"/>
    <property type="project" value="UniProtKB-KW"/>
</dbReference>
<dbReference type="PANTHER" id="PTHR43689:SF8">
    <property type="entry name" value="ALPHA_BETA-HYDROLASES SUPERFAMILY PROTEIN"/>
    <property type="match status" value="1"/>
</dbReference>
<dbReference type="Pfam" id="PF12697">
    <property type="entry name" value="Abhydrolase_6"/>
    <property type="match status" value="1"/>
</dbReference>
<evidence type="ECO:0000259" key="1">
    <source>
        <dbReference type="Pfam" id="PF12697"/>
    </source>
</evidence>